<dbReference type="SUPFAM" id="SSF88946">
    <property type="entry name" value="Sigma2 domain of RNA polymerase sigma factors"/>
    <property type="match status" value="1"/>
</dbReference>
<name>A0A8J3Q327_9ACTN</name>
<dbReference type="Pfam" id="PF08281">
    <property type="entry name" value="Sigma70_r4_2"/>
    <property type="match status" value="1"/>
</dbReference>
<dbReference type="NCBIfam" id="TIGR02937">
    <property type="entry name" value="sigma70-ECF"/>
    <property type="match status" value="1"/>
</dbReference>
<dbReference type="PANTHER" id="PTHR43133:SF50">
    <property type="entry name" value="ECF RNA POLYMERASE SIGMA FACTOR SIGM"/>
    <property type="match status" value="1"/>
</dbReference>
<dbReference type="InterPro" id="IPR036388">
    <property type="entry name" value="WH-like_DNA-bd_sf"/>
</dbReference>
<dbReference type="GO" id="GO:0016987">
    <property type="term" value="F:sigma factor activity"/>
    <property type="evidence" value="ECO:0007669"/>
    <property type="project" value="UniProtKB-KW"/>
</dbReference>
<dbReference type="PANTHER" id="PTHR43133">
    <property type="entry name" value="RNA POLYMERASE ECF-TYPE SIGMA FACTO"/>
    <property type="match status" value="1"/>
</dbReference>
<evidence type="ECO:0000313" key="8">
    <source>
        <dbReference type="EMBL" id="GIH02746.1"/>
    </source>
</evidence>
<evidence type="ECO:0000256" key="2">
    <source>
        <dbReference type="ARBA" id="ARBA00023015"/>
    </source>
</evidence>
<evidence type="ECO:0000259" key="7">
    <source>
        <dbReference type="Pfam" id="PF08281"/>
    </source>
</evidence>
<dbReference type="Proteomes" id="UP000612899">
    <property type="component" value="Unassembled WGS sequence"/>
</dbReference>
<dbReference type="InterPro" id="IPR014325">
    <property type="entry name" value="RNA_pol_sigma-E_actinobac"/>
</dbReference>
<protein>
    <submittedName>
        <fullName evidence="8">DNA-directed RNA polymerase sigma-70 factor</fullName>
    </submittedName>
</protein>
<keyword evidence="8" id="KW-0240">DNA-directed RNA polymerase</keyword>
<evidence type="ECO:0000256" key="1">
    <source>
        <dbReference type="ARBA" id="ARBA00010641"/>
    </source>
</evidence>
<evidence type="ECO:0000313" key="9">
    <source>
        <dbReference type="Proteomes" id="UP000612899"/>
    </source>
</evidence>
<keyword evidence="2" id="KW-0805">Transcription regulation</keyword>
<dbReference type="GO" id="GO:0000428">
    <property type="term" value="C:DNA-directed RNA polymerase complex"/>
    <property type="evidence" value="ECO:0007669"/>
    <property type="project" value="UniProtKB-KW"/>
</dbReference>
<evidence type="ECO:0000256" key="4">
    <source>
        <dbReference type="ARBA" id="ARBA00023125"/>
    </source>
</evidence>
<dbReference type="GO" id="GO:0006352">
    <property type="term" value="P:DNA-templated transcription initiation"/>
    <property type="evidence" value="ECO:0007669"/>
    <property type="project" value="InterPro"/>
</dbReference>
<dbReference type="InterPro" id="IPR013324">
    <property type="entry name" value="RNA_pol_sigma_r3/r4-like"/>
</dbReference>
<evidence type="ECO:0000259" key="6">
    <source>
        <dbReference type="Pfam" id="PF04542"/>
    </source>
</evidence>
<dbReference type="GO" id="GO:0003677">
    <property type="term" value="F:DNA binding"/>
    <property type="evidence" value="ECO:0007669"/>
    <property type="project" value="UniProtKB-KW"/>
</dbReference>
<dbReference type="InterPro" id="IPR007627">
    <property type="entry name" value="RNA_pol_sigma70_r2"/>
</dbReference>
<dbReference type="AlphaFoldDB" id="A0A8J3Q327"/>
<organism evidence="8 9">
    <name type="scientific">Rhizocola hellebori</name>
    <dbReference type="NCBI Taxonomy" id="1392758"/>
    <lineage>
        <taxon>Bacteria</taxon>
        <taxon>Bacillati</taxon>
        <taxon>Actinomycetota</taxon>
        <taxon>Actinomycetes</taxon>
        <taxon>Micromonosporales</taxon>
        <taxon>Micromonosporaceae</taxon>
        <taxon>Rhizocola</taxon>
    </lineage>
</organism>
<sequence>MGWQSQYAQYFTARSMPLRQLAYAMCGDWHLADDLVQHTFLQLYRHWRRVEQATLDAYARKVLVNAYLSHRRKYWREYVVADPPDRAADGPADDHSAAIGAALAALPPRQRALVVLRHMEDMSISEAAELLGISEGTVKSQTARGLEKLRAALKQPALEEFRG</sequence>
<comment type="caution">
    <text evidence="8">The sequence shown here is derived from an EMBL/GenBank/DDBJ whole genome shotgun (WGS) entry which is preliminary data.</text>
</comment>
<keyword evidence="3" id="KW-0731">Sigma factor</keyword>
<dbReference type="Gene3D" id="1.10.1740.10">
    <property type="match status" value="1"/>
</dbReference>
<evidence type="ECO:0000256" key="3">
    <source>
        <dbReference type="ARBA" id="ARBA00023082"/>
    </source>
</evidence>
<comment type="similarity">
    <text evidence="1">Belongs to the sigma-70 factor family. ECF subfamily.</text>
</comment>
<proteinExistence type="inferred from homology"/>
<feature type="domain" description="RNA polymerase sigma-70 region 2" evidence="6">
    <location>
        <begin position="18"/>
        <end position="76"/>
    </location>
</feature>
<accession>A0A8J3Q327</accession>
<dbReference type="Gene3D" id="1.10.10.10">
    <property type="entry name" value="Winged helix-like DNA-binding domain superfamily/Winged helix DNA-binding domain"/>
    <property type="match status" value="1"/>
</dbReference>
<dbReference type="EMBL" id="BONY01000004">
    <property type="protein sequence ID" value="GIH02746.1"/>
    <property type="molecule type" value="Genomic_DNA"/>
</dbReference>
<dbReference type="CDD" id="cd06171">
    <property type="entry name" value="Sigma70_r4"/>
    <property type="match status" value="1"/>
</dbReference>
<evidence type="ECO:0000256" key="5">
    <source>
        <dbReference type="ARBA" id="ARBA00023163"/>
    </source>
</evidence>
<reference evidence="8" key="1">
    <citation type="submission" date="2021-01" db="EMBL/GenBank/DDBJ databases">
        <title>Whole genome shotgun sequence of Rhizocola hellebori NBRC 109834.</title>
        <authorList>
            <person name="Komaki H."/>
            <person name="Tamura T."/>
        </authorList>
    </citation>
    <scope>NUCLEOTIDE SEQUENCE</scope>
    <source>
        <strain evidence="8">NBRC 109834</strain>
    </source>
</reference>
<dbReference type="Pfam" id="PF04542">
    <property type="entry name" value="Sigma70_r2"/>
    <property type="match status" value="1"/>
</dbReference>
<keyword evidence="9" id="KW-1185">Reference proteome</keyword>
<dbReference type="InterPro" id="IPR013249">
    <property type="entry name" value="RNA_pol_sigma70_r4_t2"/>
</dbReference>
<gene>
    <name evidence="8" type="primary">rpoE_4</name>
    <name evidence="8" type="ORF">Rhe02_08130</name>
</gene>
<dbReference type="SUPFAM" id="SSF88659">
    <property type="entry name" value="Sigma3 and sigma4 domains of RNA polymerase sigma factors"/>
    <property type="match status" value="1"/>
</dbReference>
<keyword evidence="5" id="KW-0804">Transcription</keyword>
<dbReference type="InterPro" id="IPR039425">
    <property type="entry name" value="RNA_pol_sigma-70-like"/>
</dbReference>
<keyword evidence="4" id="KW-0238">DNA-binding</keyword>
<dbReference type="InterPro" id="IPR013325">
    <property type="entry name" value="RNA_pol_sigma_r2"/>
</dbReference>
<dbReference type="InterPro" id="IPR014284">
    <property type="entry name" value="RNA_pol_sigma-70_dom"/>
</dbReference>
<dbReference type="NCBIfam" id="TIGR02983">
    <property type="entry name" value="SigE-fam_strep"/>
    <property type="match status" value="1"/>
</dbReference>
<feature type="domain" description="RNA polymerase sigma factor 70 region 4 type 2" evidence="7">
    <location>
        <begin position="98"/>
        <end position="149"/>
    </location>
</feature>